<accession>A0A109Z8G0</accession>
<reference evidence="1 2" key="1">
    <citation type="journal article" date="2016" name="Genome Announc.">
        <title>Complete Genome Sequence of Bacillus megaterium Bacteriophage Eldridge.</title>
        <authorList>
            <person name="Reveille A.M."/>
            <person name="Eldridge K.A."/>
            <person name="Temple L.M."/>
        </authorList>
    </citation>
    <scope>NUCLEOTIDE SEQUENCE [LARGE SCALE GENOMIC DNA]</scope>
</reference>
<proteinExistence type="predicted"/>
<evidence type="ECO:0000313" key="1">
    <source>
        <dbReference type="EMBL" id="AMB18730.1"/>
    </source>
</evidence>
<protein>
    <submittedName>
        <fullName evidence="1">Uncharacterized protein</fullName>
    </submittedName>
</protein>
<dbReference type="EMBL" id="KU253712">
    <property type="protein sequence ID" value="AMB18730.1"/>
    <property type="molecule type" value="Genomic_DNA"/>
</dbReference>
<gene>
    <name evidence="1" type="ORF">Eldridge_0150</name>
</gene>
<dbReference type="Proteomes" id="UP000204502">
    <property type="component" value="Segment"/>
</dbReference>
<sequence>MRVYVVVDSVDADWENIYVGSDSLKAVKHLVAQEDRTVEVWVDGVRTNEVSLYFEEDTPCILLDKTYTGNIATSFTLRLILEG</sequence>
<dbReference type="GeneID" id="28801809"/>
<evidence type="ECO:0000313" key="2">
    <source>
        <dbReference type="Proteomes" id="UP000204502"/>
    </source>
</evidence>
<dbReference type="KEGG" id="vg:28801809"/>
<organism evidence="1 2">
    <name type="scientific">Bacillus phage Eldridge</name>
    <dbReference type="NCBI Taxonomy" id="1776293"/>
    <lineage>
        <taxon>Viruses</taxon>
        <taxon>Duplodnaviria</taxon>
        <taxon>Heunggongvirae</taxon>
        <taxon>Uroviricota</taxon>
        <taxon>Caudoviricetes</taxon>
        <taxon>Herelleviridae</taxon>
        <taxon>Bastillevirinae</taxon>
        <taxon>Eldridgevirus</taxon>
        <taxon>Eldridgevirus eldridge</taxon>
    </lineage>
</organism>
<name>A0A109Z8G0_9CAUD</name>
<keyword evidence="2" id="KW-1185">Reference proteome</keyword>
<dbReference type="RefSeq" id="YP_009274854.1">
    <property type="nucleotide sequence ID" value="NC_030920.1"/>
</dbReference>